<dbReference type="RefSeq" id="WP_058892236.1">
    <property type="nucleotide sequence ID" value="NZ_LQBL01000031.1"/>
</dbReference>
<evidence type="ECO:0000256" key="1">
    <source>
        <dbReference type="SAM" id="MobiDB-lite"/>
    </source>
</evidence>
<keyword evidence="2" id="KW-0472">Membrane</keyword>
<proteinExistence type="predicted"/>
<evidence type="ECO:0000313" key="4">
    <source>
        <dbReference type="Proteomes" id="UP000054837"/>
    </source>
</evidence>
<dbReference type="Proteomes" id="UP000054837">
    <property type="component" value="Unassembled WGS sequence"/>
</dbReference>
<dbReference type="OrthoDB" id="4861106at2"/>
<sequence>MRSQDLPRLLHLAGEDVLEPDLARSTWERGRRSRRRRLALRGTGALGVLALAVSAFSLSWSEPGPLPAGPAANGGGGPVGAEAIELPLTSGAALPGEQAGSVWRVLYTACLEDLGYEVSMVPGDGGGGLAATRQGVQAGERDRDLQRCRTRLALDSPVTAAPAEAVRETPPQDGRRLPVESAGSGLDQPSRLQLTARYHEYLVADACLRDVGLPTSDPPPAEDFIEALVREQLPPWHPHLEAAEQGQYAQARTACPLAR</sequence>
<feature type="transmembrane region" description="Helical" evidence="2">
    <location>
        <begin position="38"/>
        <end position="60"/>
    </location>
</feature>
<keyword evidence="2" id="KW-1133">Transmembrane helix</keyword>
<comment type="caution">
    <text evidence="3">The sequence shown here is derived from an EMBL/GenBank/DDBJ whole genome shotgun (WGS) entry which is preliminary data.</text>
</comment>
<organism evidence="3 4">
    <name type="scientific">Serinicoccus chungangensis</name>
    <dbReference type="NCBI Taxonomy" id="767452"/>
    <lineage>
        <taxon>Bacteria</taxon>
        <taxon>Bacillati</taxon>
        <taxon>Actinomycetota</taxon>
        <taxon>Actinomycetes</taxon>
        <taxon>Micrococcales</taxon>
        <taxon>Ornithinimicrobiaceae</taxon>
        <taxon>Serinicoccus</taxon>
    </lineage>
</organism>
<keyword evidence="4" id="KW-1185">Reference proteome</keyword>
<dbReference type="STRING" id="767452.AVL62_08405"/>
<name>A0A0W8I2P9_9MICO</name>
<keyword evidence="2" id="KW-0812">Transmembrane</keyword>
<dbReference type="AlphaFoldDB" id="A0A0W8I2P9"/>
<gene>
    <name evidence="3" type="ORF">AVL62_08405</name>
</gene>
<feature type="region of interest" description="Disordered" evidence="1">
    <location>
        <begin position="158"/>
        <end position="187"/>
    </location>
</feature>
<protein>
    <submittedName>
        <fullName evidence="3">Uncharacterized protein</fullName>
    </submittedName>
</protein>
<accession>A0A0W8I2P9</accession>
<evidence type="ECO:0000256" key="2">
    <source>
        <dbReference type="SAM" id="Phobius"/>
    </source>
</evidence>
<evidence type="ECO:0000313" key="3">
    <source>
        <dbReference type="EMBL" id="KUG51941.1"/>
    </source>
</evidence>
<reference evidence="3 4" key="1">
    <citation type="submission" date="2015-12" db="EMBL/GenBank/DDBJ databases">
        <title>Serinicoccus chungangenesis strain CD08_5 genome sequencing and assembly.</title>
        <authorList>
            <person name="Chander A.M."/>
            <person name="Kaur G."/>
            <person name="Nair G.R."/>
            <person name="Dhawan D.K."/>
            <person name="Kochhar R.K."/>
            <person name="Mayilraj S."/>
            <person name="Bhadada S.K."/>
        </authorList>
    </citation>
    <scope>NUCLEOTIDE SEQUENCE [LARGE SCALE GENOMIC DNA]</scope>
    <source>
        <strain evidence="3 4">CD08_5</strain>
    </source>
</reference>
<dbReference type="EMBL" id="LQBL01000031">
    <property type="protein sequence ID" value="KUG51941.1"/>
    <property type="molecule type" value="Genomic_DNA"/>
</dbReference>